<keyword evidence="1" id="KW-1133">Transmembrane helix</keyword>
<evidence type="ECO:0000313" key="2">
    <source>
        <dbReference type="EMBL" id="RDK09999.1"/>
    </source>
</evidence>
<proteinExistence type="predicted"/>
<comment type="caution">
    <text evidence="2">The sequence shown here is derived from an EMBL/GenBank/DDBJ whole genome shotgun (WGS) entry which is preliminary data.</text>
</comment>
<protein>
    <submittedName>
        <fullName evidence="2">Uncharacterized protein</fullName>
    </submittedName>
</protein>
<keyword evidence="1" id="KW-0812">Transmembrane</keyword>
<evidence type="ECO:0000256" key="1">
    <source>
        <dbReference type="SAM" id="Phobius"/>
    </source>
</evidence>
<dbReference type="RefSeq" id="WP_115015954.1">
    <property type="nucleotide sequence ID" value="NZ_QKWJ01000012.1"/>
</dbReference>
<organism evidence="2 3">
    <name type="scientific">Cupriavidus lacunae</name>
    <dbReference type="NCBI Taxonomy" id="2666307"/>
    <lineage>
        <taxon>Bacteria</taxon>
        <taxon>Pseudomonadati</taxon>
        <taxon>Pseudomonadota</taxon>
        <taxon>Betaproteobacteria</taxon>
        <taxon>Burkholderiales</taxon>
        <taxon>Burkholderiaceae</taxon>
        <taxon>Cupriavidus</taxon>
    </lineage>
</organism>
<gene>
    <name evidence="2" type="ORF">DN412_12895</name>
</gene>
<name>A0A370NWL4_9BURK</name>
<accession>A0A370NWL4</accession>
<keyword evidence="3" id="KW-1185">Reference proteome</keyword>
<dbReference type="AlphaFoldDB" id="A0A370NWL4"/>
<dbReference type="Proteomes" id="UP000255165">
    <property type="component" value="Unassembled WGS sequence"/>
</dbReference>
<dbReference type="EMBL" id="QKWJ01000012">
    <property type="protein sequence ID" value="RDK09999.1"/>
    <property type="molecule type" value="Genomic_DNA"/>
</dbReference>
<reference evidence="3" key="1">
    <citation type="submission" date="2018-06" db="EMBL/GenBank/DDBJ databases">
        <authorList>
            <person name="Feng T."/>
            <person name="Jeon C.O."/>
        </authorList>
    </citation>
    <scope>NUCLEOTIDE SEQUENCE [LARGE SCALE GENOMIC DNA]</scope>
    <source>
        <strain evidence="3">S23</strain>
    </source>
</reference>
<evidence type="ECO:0000313" key="3">
    <source>
        <dbReference type="Proteomes" id="UP000255165"/>
    </source>
</evidence>
<keyword evidence="1" id="KW-0472">Membrane</keyword>
<feature type="transmembrane region" description="Helical" evidence="1">
    <location>
        <begin position="21"/>
        <end position="41"/>
    </location>
</feature>
<sequence length="68" mass="7464">MKDDQRAGGGASFRRRLGRTVCHGFSRLAGFLAYAATAMLLTDMVAWDSDGRIVRRYLQQSEAPTAGE</sequence>